<keyword evidence="2" id="KW-1015">Disulfide bond</keyword>
<protein>
    <submittedName>
        <fullName evidence="7">CUB and sushi domain-containing protein 1-like</fullName>
    </submittedName>
</protein>
<feature type="domain" description="Sushi" evidence="5">
    <location>
        <begin position="321"/>
        <end position="380"/>
    </location>
</feature>
<dbReference type="GeneID" id="106818894"/>
<dbReference type="InterPro" id="IPR035914">
    <property type="entry name" value="Sperma_CUB_dom_sf"/>
</dbReference>
<dbReference type="Gene3D" id="2.10.70.10">
    <property type="entry name" value="Complement Module, domain 1"/>
    <property type="match status" value="2"/>
</dbReference>
<dbReference type="SMART" id="SM00042">
    <property type="entry name" value="CUB"/>
    <property type="match status" value="1"/>
</dbReference>
<comment type="caution">
    <text evidence="3">Lacks conserved residue(s) required for the propagation of feature annotation.</text>
</comment>
<sequence length="406" mass="44958">MGFNDFELEEWYDQVTVYDGSISSENVLGQFWGSAIPDIPLSTGNRMTVTFKSDAGEHRRGFHASWTTRQTCYDNKLEATDKEQPITSPNYPNNYANNADCIWIITAESADGPNPQLITIQFKFFDFNSEKNDYIQLLDGATANSQLIGTFDGTTVAPTIVMTTGSYVYIRFKTDESGTALGFSLTYKQGCDVTLTSPAVRIYSPGRDHATPALYPNSIVCSWTIDEMRDKALTLRWDDFETERTFDPVERSRSDCCNLPPVINGGYAYVIECTHVGCMAYYHCNVGYALEGATSTLNITCVASGEVGIGQWETPPTCKRVSCPVPPAPENGGYVGESFDYGDVIWFYCDSGYHLMGVAASYCMEDGSWENTDPWGYCVRVAIVAARSAHAAPSISRYSCEHLRHG</sequence>
<evidence type="ECO:0000256" key="3">
    <source>
        <dbReference type="PROSITE-ProRule" id="PRU00302"/>
    </source>
</evidence>
<dbReference type="PANTHER" id="PTHR24251">
    <property type="entry name" value="OVOCHYMASE-RELATED"/>
    <property type="match status" value="1"/>
</dbReference>
<dbReference type="PROSITE" id="PS01180">
    <property type="entry name" value="CUB"/>
    <property type="match status" value="2"/>
</dbReference>
<keyword evidence="1" id="KW-0677">Repeat</keyword>
<evidence type="ECO:0000256" key="1">
    <source>
        <dbReference type="ARBA" id="ARBA00022737"/>
    </source>
</evidence>
<keyword evidence="6" id="KW-1185">Reference proteome</keyword>
<evidence type="ECO:0000256" key="2">
    <source>
        <dbReference type="ARBA" id="ARBA00023157"/>
    </source>
</evidence>
<proteinExistence type="predicted"/>
<accession>A0ABM1F3M9</accession>
<evidence type="ECO:0000259" key="5">
    <source>
        <dbReference type="PROSITE" id="PS50923"/>
    </source>
</evidence>
<dbReference type="RefSeq" id="XP_014679050.1">
    <property type="nucleotide sequence ID" value="XM_014823564.1"/>
</dbReference>
<organism evidence="6 7">
    <name type="scientific">Priapulus caudatus</name>
    <name type="common">Priapulid worm</name>
    <dbReference type="NCBI Taxonomy" id="37621"/>
    <lineage>
        <taxon>Eukaryota</taxon>
        <taxon>Metazoa</taxon>
        <taxon>Ecdysozoa</taxon>
        <taxon>Scalidophora</taxon>
        <taxon>Priapulida</taxon>
        <taxon>Priapulimorpha</taxon>
        <taxon>Priapulimorphida</taxon>
        <taxon>Priapulidae</taxon>
        <taxon>Priapulus</taxon>
    </lineage>
</organism>
<dbReference type="InterPro" id="IPR000859">
    <property type="entry name" value="CUB_dom"/>
</dbReference>
<evidence type="ECO:0000313" key="7">
    <source>
        <dbReference type="RefSeq" id="XP_014679050.1"/>
    </source>
</evidence>
<dbReference type="SMART" id="SM00032">
    <property type="entry name" value="CCP"/>
    <property type="match status" value="2"/>
</dbReference>
<dbReference type="InterPro" id="IPR035976">
    <property type="entry name" value="Sushi/SCR/CCP_sf"/>
</dbReference>
<dbReference type="SUPFAM" id="SSF57535">
    <property type="entry name" value="Complement control module/SCR domain"/>
    <property type="match status" value="2"/>
</dbReference>
<dbReference type="CDD" id="cd00041">
    <property type="entry name" value="CUB"/>
    <property type="match status" value="2"/>
</dbReference>
<evidence type="ECO:0000313" key="6">
    <source>
        <dbReference type="Proteomes" id="UP000695022"/>
    </source>
</evidence>
<dbReference type="Proteomes" id="UP000695022">
    <property type="component" value="Unplaced"/>
</dbReference>
<dbReference type="SUPFAM" id="SSF49854">
    <property type="entry name" value="Spermadhesin, CUB domain"/>
    <property type="match status" value="3"/>
</dbReference>
<keyword evidence="3" id="KW-0768">Sushi</keyword>
<feature type="domain" description="CUB" evidence="4">
    <location>
        <begin position="1"/>
        <end position="69"/>
    </location>
</feature>
<dbReference type="InterPro" id="IPR000436">
    <property type="entry name" value="Sushi_SCR_CCP_dom"/>
</dbReference>
<feature type="domain" description="CUB" evidence="4">
    <location>
        <begin position="72"/>
        <end position="190"/>
    </location>
</feature>
<evidence type="ECO:0000259" key="4">
    <source>
        <dbReference type="PROSITE" id="PS01180"/>
    </source>
</evidence>
<dbReference type="Pfam" id="PF00084">
    <property type="entry name" value="Sushi"/>
    <property type="match status" value="1"/>
</dbReference>
<gene>
    <name evidence="7" type="primary">LOC106818894</name>
</gene>
<name>A0ABM1F3M9_PRICU</name>
<dbReference type="Pfam" id="PF00431">
    <property type="entry name" value="CUB"/>
    <property type="match status" value="2"/>
</dbReference>
<dbReference type="PROSITE" id="PS50923">
    <property type="entry name" value="SUSHI"/>
    <property type="match status" value="1"/>
</dbReference>
<dbReference type="CDD" id="cd00033">
    <property type="entry name" value="CCP"/>
    <property type="match status" value="2"/>
</dbReference>
<reference evidence="7" key="1">
    <citation type="submission" date="2025-08" db="UniProtKB">
        <authorList>
            <consortium name="RefSeq"/>
        </authorList>
    </citation>
    <scope>IDENTIFICATION</scope>
</reference>
<dbReference type="Gene3D" id="2.60.120.290">
    <property type="entry name" value="Spermadhesin, CUB domain"/>
    <property type="match status" value="2"/>
</dbReference>